<reference evidence="1" key="1">
    <citation type="submission" date="2021-06" db="EMBL/GenBank/DDBJ databases">
        <authorList>
            <person name="Kallberg Y."/>
            <person name="Tangrot J."/>
            <person name="Rosling A."/>
        </authorList>
    </citation>
    <scope>NUCLEOTIDE SEQUENCE</scope>
    <source>
        <strain evidence="1">MA453B</strain>
    </source>
</reference>
<comment type="caution">
    <text evidence="1">The sequence shown here is derived from an EMBL/GenBank/DDBJ whole genome shotgun (WGS) entry which is preliminary data.</text>
</comment>
<protein>
    <submittedName>
        <fullName evidence="1">28365_t:CDS:1</fullName>
    </submittedName>
</protein>
<evidence type="ECO:0000313" key="1">
    <source>
        <dbReference type="EMBL" id="CAG8661462.1"/>
    </source>
</evidence>
<gene>
    <name evidence="1" type="ORF">DERYTH_LOCUS10737</name>
</gene>
<keyword evidence="2" id="KW-1185">Reference proteome</keyword>
<evidence type="ECO:0000313" key="2">
    <source>
        <dbReference type="Proteomes" id="UP000789405"/>
    </source>
</evidence>
<proteinExistence type="predicted"/>
<sequence>MLNQSRNTPELCRIRRPFSANRFLEETKFTQAMNSNFIIPCQSQNKPKLCPFNVFAVPALKPIDPLEDAIETVQKENQRY</sequence>
<name>A0A9N9E286_9GLOM</name>
<dbReference type="AlphaFoldDB" id="A0A9N9E286"/>
<dbReference type="Proteomes" id="UP000789405">
    <property type="component" value="Unassembled WGS sequence"/>
</dbReference>
<organism evidence="1 2">
    <name type="scientific">Dentiscutata erythropus</name>
    <dbReference type="NCBI Taxonomy" id="1348616"/>
    <lineage>
        <taxon>Eukaryota</taxon>
        <taxon>Fungi</taxon>
        <taxon>Fungi incertae sedis</taxon>
        <taxon>Mucoromycota</taxon>
        <taxon>Glomeromycotina</taxon>
        <taxon>Glomeromycetes</taxon>
        <taxon>Diversisporales</taxon>
        <taxon>Gigasporaceae</taxon>
        <taxon>Dentiscutata</taxon>
    </lineage>
</organism>
<dbReference type="EMBL" id="CAJVPY010006373">
    <property type="protein sequence ID" value="CAG8661462.1"/>
    <property type="molecule type" value="Genomic_DNA"/>
</dbReference>
<accession>A0A9N9E286</accession>